<dbReference type="InterPro" id="IPR018225">
    <property type="entry name" value="Transaldolase_AS"/>
</dbReference>
<reference evidence="9" key="2">
    <citation type="submission" date="2022-01" db="EMBL/GenBank/DDBJ databases">
        <authorList>
            <person name="Hirooka S."/>
            <person name="Miyagishima S.Y."/>
        </authorList>
    </citation>
    <scope>NUCLEOTIDE SEQUENCE</scope>
    <source>
        <strain evidence="9">NBRC 102759</strain>
    </source>
</reference>
<dbReference type="GO" id="GO:0004801">
    <property type="term" value="F:transaldolase activity"/>
    <property type="evidence" value="ECO:0007669"/>
    <property type="project" value="UniProtKB-EC"/>
</dbReference>
<comment type="caution">
    <text evidence="9">The sequence shown here is derived from an EMBL/GenBank/DDBJ whole genome shotgun (WGS) entry which is preliminary data.</text>
</comment>
<dbReference type="GO" id="GO:0005737">
    <property type="term" value="C:cytoplasm"/>
    <property type="evidence" value="ECO:0007669"/>
    <property type="project" value="InterPro"/>
</dbReference>
<protein>
    <recommendedName>
        <fullName evidence="3 8">Transaldolase</fullName>
        <ecNumber evidence="3 8">2.2.1.2</ecNumber>
    </recommendedName>
</protein>
<dbReference type="NCBIfam" id="TIGR00874">
    <property type="entry name" value="talAB"/>
    <property type="match status" value="1"/>
</dbReference>
<dbReference type="PROSITE" id="PS00958">
    <property type="entry name" value="TRANSALDOLASE_2"/>
    <property type="match status" value="1"/>
</dbReference>
<evidence type="ECO:0000256" key="4">
    <source>
        <dbReference type="ARBA" id="ARBA00022679"/>
    </source>
</evidence>
<dbReference type="Gene3D" id="3.20.20.70">
    <property type="entry name" value="Aldolase class I"/>
    <property type="match status" value="1"/>
</dbReference>
<dbReference type="InterPro" id="IPR013785">
    <property type="entry name" value="Aldolase_TIM"/>
</dbReference>
<dbReference type="OrthoDB" id="2015515at2759"/>
<dbReference type="SUPFAM" id="SSF51569">
    <property type="entry name" value="Aldolase"/>
    <property type="match status" value="1"/>
</dbReference>
<comment type="function">
    <text evidence="8">Catalyzes the rate-limiting step of the non-oxidative phase in the pentose phosphate pathway. Catalyzes the reversible conversion of sedheptulose-7-phosphate and D-glyceraldehyde 3-phosphate into erythrose-4-phosphate and beta-D-fructose 6-phosphate.</text>
</comment>
<evidence type="ECO:0000256" key="2">
    <source>
        <dbReference type="ARBA" id="ARBA00008012"/>
    </source>
</evidence>
<evidence type="ECO:0000256" key="7">
    <source>
        <dbReference type="ARBA" id="ARBA00048810"/>
    </source>
</evidence>
<accession>A0A9C7PSC1</accession>
<dbReference type="InterPro" id="IPR004730">
    <property type="entry name" value="Transaldolase_1"/>
</dbReference>
<keyword evidence="10" id="KW-1185">Reference proteome</keyword>
<keyword evidence="5 8" id="KW-0570">Pentose shunt</keyword>
<dbReference type="Pfam" id="PF00923">
    <property type="entry name" value="TAL_FSA"/>
    <property type="match status" value="1"/>
</dbReference>
<dbReference type="PANTHER" id="PTHR10683:SF18">
    <property type="entry name" value="TRANSALDOLASE"/>
    <property type="match status" value="1"/>
</dbReference>
<proteinExistence type="inferred from homology"/>
<keyword evidence="4 8" id="KW-0808">Transferase</keyword>
<evidence type="ECO:0000256" key="8">
    <source>
        <dbReference type="RuleBase" id="RU000501"/>
    </source>
</evidence>
<gene>
    <name evidence="9" type="ORF">GpartN1_g1569.t1</name>
</gene>
<organism evidence="9 10">
    <name type="scientific">Galdieria partita</name>
    <dbReference type="NCBI Taxonomy" id="83374"/>
    <lineage>
        <taxon>Eukaryota</taxon>
        <taxon>Rhodophyta</taxon>
        <taxon>Bangiophyceae</taxon>
        <taxon>Galdieriales</taxon>
        <taxon>Galdieriaceae</taxon>
        <taxon>Galdieria</taxon>
    </lineage>
</organism>
<comment type="similarity">
    <text evidence="2">Belongs to the transaldolase family. Type 1 subfamily.</text>
</comment>
<dbReference type="PROSITE" id="PS01054">
    <property type="entry name" value="TRANSALDOLASE_1"/>
    <property type="match status" value="1"/>
</dbReference>
<dbReference type="GO" id="GO:0005975">
    <property type="term" value="P:carbohydrate metabolic process"/>
    <property type="evidence" value="ECO:0007669"/>
    <property type="project" value="InterPro"/>
</dbReference>
<evidence type="ECO:0000256" key="3">
    <source>
        <dbReference type="ARBA" id="ARBA00013151"/>
    </source>
</evidence>
<evidence type="ECO:0000313" key="9">
    <source>
        <dbReference type="EMBL" id="GJQ09778.1"/>
    </source>
</evidence>
<dbReference type="EMBL" id="BQMJ01000011">
    <property type="protein sequence ID" value="GJQ09778.1"/>
    <property type="molecule type" value="Genomic_DNA"/>
</dbReference>
<dbReference type="PANTHER" id="PTHR10683">
    <property type="entry name" value="TRANSALDOLASE"/>
    <property type="match status" value="1"/>
</dbReference>
<dbReference type="NCBIfam" id="NF009001">
    <property type="entry name" value="PRK12346.1"/>
    <property type="match status" value="1"/>
</dbReference>
<evidence type="ECO:0000256" key="5">
    <source>
        <dbReference type="ARBA" id="ARBA00023126"/>
    </source>
</evidence>
<dbReference type="CDD" id="cd00957">
    <property type="entry name" value="Transaldolase_TalAB"/>
    <property type="match status" value="1"/>
</dbReference>
<dbReference type="Proteomes" id="UP001061958">
    <property type="component" value="Unassembled WGS sequence"/>
</dbReference>
<keyword evidence="6" id="KW-0704">Schiff base</keyword>
<reference evidence="9" key="1">
    <citation type="journal article" date="2022" name="Proc. Natl. Acad. Sci. U.S.A.">
        <title>Life cycle and functional genomics of the unicellular red alga Galdieria for elucidating algal and plant evolution and industrial use.</title>
        <authorList>
            <person name="Hirooka S."/>
            <person name="Itabashi T."/>
            <person name="Ichinose T.M."/>
            <person name="Onuma R."/>
            <person name="Fujiwara T."/>
            <person name="Yamashita S."/>
            <person name="Jong L.W."/>
            <person name="Tomita R."/>
            <person name="Iwane A.H."/>
            <person name="Miyagishima S.Y."/>
        </authorList>
    </citation>
    <scope>NUCLEOTIDE SEQUENCE</scope>
    <source>
        <strain evidence="9">NBRC 102759</strain>
    </source>
</reference>
<name>A0A9C7PSC1_9RHOD</name>
<dbReference type="InterPro" id="IPR001585">
    <property type="entry name" value="TAL/FSA"/>
</dbReference>
<evidence type="ECO:0000313" key="10">
    <source>
        <dbReference type="Proteomes" id="UP001061958"/>
    </source>
</evidence>
<comment type="catalytic activity">
    <reaction evidence="7 8">
        <text>D-sedoheptulose 7-phosphate + D-glyceraldehyde 3-phosphate = D-erythrose 4-phosphate + beta-D-fructose 6-phosphate</text>
        <dbReference type="Rhea" id="RHEA:17053"/>
        <dbReference type="ChEBI" id="CHEBI:16897"/>
        <dbReference type="ChEBI" id="CHEBI:57483"/>
        <dbReference type="ChEBI" id="CHEBI:57634"/>
        <dbReference type="ChEBI" id="CHEBI:59776"/>
        <dbReference type="EC" id="2.2.1.2"/>
    </reaction>
</comment>
<dbReference type="EC" id="2.2.1.2" evidence="3 8"/>
<dbReference type="GO" id="GO:0009052">
    <property type="term" value="P:pentose-phosphate shunt, non-oxidative branch"/>
    <property type="evidence" value="ECO:0007669"/>
    <property type="project" value="TreeGrafter"/>
</dbReference>
<evidence type="ECO:0000256" key="6">
    <source>
        <dbReference type="ARBA" id="ARBA00023270"/>
    </source>
</evidence>
<dbReference type="HAMAP" id="MF_00492">
    <property type="entry name" value="Transaldolase_1"/>
    <property type="match status" value="1"/>
</dbReference>
<sequence>MYTFVSTCWSSSETFSSSSFERQSGSFITRRRTPLFTRPKQQVRVLSLQAISQLEKLQKLTVIVADTGDFEQIIKFKPTDATTNPSLIYQASQLPQYRHLVDDAIKYGKSQAATAEKRIDHMRDKLFVNFGAEISKIVPGYVSTEVDARLSFDVEGSVQQAEKLIHLYEEIGVPKNRILIKLASTWEGIQAASILEKKGIHCNMTLLFNICQAASAAEAGATLISPFVGRILDWYKKNKGQEYTADNDPGVVSVKEIFYYYKKFGYPTIVMGASFRNKDEILALAGCDRLTIAPKLLKELMESDGEVAQKLDAEEAKKKNLERIPTDEKSFRWLLNQDPMATEKLAEGIRSFAQDIVSLNKLLDKVLV</sequence>
<dbReference type="FunFam" id="3.20.20.70:FF:000088">
    <property type="entry name" value="Transaldolase"/>
    <property type="match status" value="1"/>
</dbReference>
<evidence type="ECO:0000256" key="1">
    <source>
        <dbReference type="ARBA" id="ARBA00004857"/>
    </source>
</evidence>
<dbReference type="AlphaFoldDB" id="A0A9C7PSC1"/>
<comment type="pathway">
    <text evidence="1 8">Carbohydrate degradation; pentose phosphate pathway; D-glyceraldehyde 3-phosphate and beta-D-fructose 6-phosphate from D-ribose 5-phosphate and D-xylulose 5-phosphate (non-oxidative stage): step 2/3.</text>
</comment>